<accession>A0A3B7N0H3</accession>
<organism evidence="1 2">
    <name type="scientific">Paraflavitalea soli</name>
    <dbReference type="NCBI Taxonomy" id="2315862"/>
    <lineage>
        <taxon>Bacteria</taxon>
        <taxon>Pseudomonadati</taxon>
        <taxon>Bacteroidota</taxon>
        <taxon>Chitinophagia</taxon>
        <taxon>Chitinophagales</taxon>
        <taxon>Chitinophagaceae</taxon>
        <taxon>Paraflavitalea</taxon>
    </lineage>
</organism>
<dbReference type="RefSeq" id="WP_119051812.1">
    <property type="nucleotide sequence ID" value="NZ_CP032157.1"/>
</dbReference>
<protein>
    <submittedName>
        <fullName evidence="1">Uncharacterized protein</fullName>
    </submittedName>
</protein>
<dbReference type="EMBL" id="CP032157">
    <property type="protein sequence ID" value="AXY75931.1"/>
    <property type="molecule type" value="Genomic_DNA"/>
</dbReference>
<keyword evidence="2" id="KW-1185">Reference proteome</keyword>
<evidence type="ECO:0000313" key="2">
    <source>
        <dbReference type="Proteomes" id="UP000263900"/>
    </source>
</evidence>
<dbReference type="AlphaFoldDB" id="A0A3B7N0H3"/>
<gene>
    <name evidence="1" type="ORF">D3H65_18945</name>
</gene>
<dbReference type="Proteomes" id="UP000263900">
    <property type="component" value="Chromosome"/>
</dbReference>
<proteinExistence type="predicted"/>
<sequence length="178" mass="20275">MKHWTILFALFPLLTVAQSTSHQKLVDSLKLVADMPYICEVADGCGDKIFWRVVQQKQAIIPLLIDKLSDVSTTRAVVPNFGGQWTVGDIAYSALQEIIQDIPTFELLGVKFDQAGCGYCSYWNHLRRSRQNRIRFQAAVRSWYNRNKQNLIWVVSNDFTTCDCQGLHPNGGHFALKK</sequence>
<name>A0A3B7N0H3_9BACT</name>
<dbReference type="KEGG" id="pseg:D3H65_18945"/>
<dbReference type="OrthoDB" id="1449867at2"/>
<reference evidence="1 2" key="1">
    <citation type="submission" date="2018-09" db="EMBL/GenBank/DDBJ databases">
        <title>Genome sequencing of strain 6GH32-13.</title>
        <authorList>
            <person name="Weon H.-Y."/>
            <person name="Heo J."/>
            <person name="Kwon S.-W."/>
        </authorList>
    </citation>
    <scope>NUCLEOTIDE SEQUENCE [LARGE SCALE GENOMIC DNA]</scope>
    <source>
        <strain evidence="1 2">5GH32-13</strain>
    </source>
</reference>
<evidence type="ECO:0000313" key="1">
    <source>
        <dbReference type="EMBL" id="AXY75931.1"/>
    </source>
</evidence>